<evidence type="ECO:0000313" key="6">
    <source>
        <dbReference type="EMBL" id="QJI03721.1"/>
    </source>
</evidence>
<sequence length="368" mass="42348">MYLDPDIKHVDIEDTFGLTRSGVDSRAQSLKLGRVTRSRNPKQIPPETTDESVHTQTVYQPIEVKPLTIIKRERTEEEQVLELSDIHAGRWTTSYDISVLKQRLNNLLKSVASIGQLHQNLYPLRTLNIFGLGDWVQNERVEVVPWDEVQKTVEEQIFDVLIPELSTFLVSLLQIYPNIKLHCVRGNHGKVAKLRSPRTNWDQVTYKALALALSEFDRISFDIETERFYKLVEIQGRKFLLIHGDQINMYNSIPWYGLVTRGLRWHTSIEANTDDMLAVLSRLLEGKISKEEAGKLLVTFPYEAVALGHFHNCCDMDFNTIRFLMNGCFVSDDEYVLHKLGMKGSTSQLTFGVHPKGITWSYKLDLTR</sequence>
<name>A0A6H1ZV97_9ZZZZ</name>
<dbReference type="EMBL" id="MT144293">
    <property type="protein sequence ID" value="QJA51856.1"/>
    <property type="molecule type" value="Genomic_DNA"/>
</dbReference>
<dbReference type="EMBL" id="MT142520">
    <property type="protein sequence ID" value="QJA83885.1"/>
    <property type="molecule type" value="Genomic_DNA"/>
</dbReference>
<dbReference type="EMBL" id="MT145113">
    <property type="protein sequence ID" value="QJI03721.1"/>
    <property type="molecule type" value="Genomic_DNA"/>
</dbReference>
<evidence type="ECO:0000313" key="3">
    <source>
        <dbReference type="EMBL" id="QJA51856.1"/>
    </source>
</evidence>
<evidence type="ECO:0000313" key="4">
    <source>
        <dbReference type="EMBL" id="QJA83885.1"/>
    </source>
</evidence>
<reference evidence="3" key="1">
    <citation type="submission" date="2020-03" db="EMBL/GenBank/DDBJ databases">
        <title>The deep terrestrial virosphere.</title>
        <authorList>
            <person name="Holmfeldt K."/>
            <person name="Nilsson E."/>
            <person name="Simone D."/>
            <person name="Lopez-Fernandez M."/>
            <person name="Wu X."/>
            <person name="de Brujin I."/>
            <person name="Lundin D."/>
            <person name="Andersson A."/>
            <person name="Bertilsson S."/>
            <person name="Dopson M."/>
        </authorList>
    </citation>
    <scope>NUCLEOTIDE SEQUENCE</scope>
    <source>
        <strain evidence="4">MM415A00246</strain>
        <strain evidence="5">MM415B04276</strain>
        <strain evidence="3">TM448A02323</strain>
        <strain evidence="6">TM448B04934</strain>
    </source>
</reference>
<accession>A0A6H1ZV97</accession>
<dbReference type="GO" id="GO:0016787">
    <property type="term" value="F:hydrolase activity"/>
    <property type="evidence" value="ECO:0007669"/>
    <property type="project" value="InterPro"/>
</dbReference>
<evidence type="ECO:0000313" key="5">
    <source>
        <dbReference type="EMBL" id="QJA93303.1"/>
    </source>
</evidence>
<evidence type="ECO:0000259" key="2">
    <source>
        <dbReference type="Pfam" id="PF00149"/>
    </source>
</evidence>
<feature type="domain" description="Calcineurin-like phosphoesterase" evidence="2">
    <location>
        <begin position="81"/>
        <end position="312"/>
    </location>
</feature>
<proteinExistence type="predicted"/>
<dbReference type="InterPro" id="IPR029052">
    <property type="entry name" value="Metallo-depent_PP-like"/>
</dbReference>
<evidence type="ECO:0000256" key="1">
    <source>
        <dbReference type="SAM" id="MobiDB-lite"/>
    </source>
</evidence>
<dbReference type="EMBL" id="MT143138">
    <property type="protein sequence ID" value="QJA93303.1"/>
    <property type="molecule type" value="Genomic_DNA"/>
</dbReference>
<dbReference type="InterPro" id="IPR004843">
    <property type="entry name" value="Calcineurin-like_PHP"/>
</dbReference>
<organism evidence="3">
    <name type="scientific">viral metagenome</name>
    <dbReference type="NCBI Taxonomy" id="1070528"/>
    <lineage>
        <taxon>unclassified sequences</taxon>
        <taxon>metagenomes</taxon>
        <taxon>organismal metagenomes</taxon>
    </lineage>
</organism>
<dbReference type="Gene3D" id="3.60.21.10">
    <property type="match status" value="1"/>
</dbReference>
<dbReference type="Pfam" id="PF00149">
    <property type="entry name" value="Metallophos"/>
    <property type="match status" value="1"/>
</dbReference>
<dbReference type="AlphaFoldDB" id="A0A6H1ZV97"/>
<dbReference type="SUPFAM" id="SSF56300">
    <property type="entry name" value="Metallo-dependent phosphatases"/>
    <property type="match status" value="1"/>
</dbReference>
<feature type="region of interest" description="Disordered" evidence="1">
    <location>
        <begin position="36"/>
        <end position="55"/>
    </location>
</feature>
<gene>
    <name evidence="4" type="ORF">MM415A00246_0007</name>
    <name evidence="5" type="ORF">MM415B04276_0014</name>
    <name evidence="3" type="ORF">TM448A02323_0012</name>
    <name evidence="6" type="ORF">TM448B04934_0005</name>
</gene>
<protein>
    <submittedName>
        <fullName evidence="3">Putative calcineurin-like phosphoesterase</fullName>
    </submittedName>
</protein>